<evidence type="ECO:0000256" key="7">
    <source>
        <dbReference type="SAM" id="MobiDB-lite"/>
    </source>
</evidence>
<feature type="compositionally biased region" description="Low complexity" evidence="7">
    <location>
        <begin position="739"/>
        <end position="753"/>
    </location>
</feature>
<dbReference type="RefSeq" id="WP_126727820.1">
    <property type="nucleotide sequence ID" value="NZ_RYZH01000067.1"/>
</dbReference>
<dbReference type="PANTHER" id="PTHR30161:SF1">
    <property type="entry name" value="FLAGELLAR BIOSYNTHESIS PROTEIN FLHA-RELATED"/>
    <property type="match status" value="1"/>
</dbReference>
<keyword evidence="10" id="KW-1185">Reference proteome</keyword>
<feature type="region of interest" description="Disordered" evidence="7">
    <location>
        <begin position="332"/>
        <end position="370"/>
    </location>
</feature>
<comment type="caution">
    <text evidence="9">The sequence shown here is derived from an EMBL/GenBank/DDBJ whole genome shotgun (WGS) entry which is preliminary data.</text>
</comment>
<dbReference type="Pfam" id="PF00771">
    <property type="entry name" value="FHIPEP"/>
    <property type="match status" value="1"/>
</dbReference>
<feature type="compositionally biased region" description="Low complexity" evidence="7">
    <location>
        <begin position="332"/>
        <end position="350"/>
    </location>
</feature>
<dbReference type="InterPro" id="IPR042193">
    <property type="entry name" value="FHIPEP_3"/>
</dbReference>
<keyword evidence="5 8" id="KW-1133">Transmembrane helix</keyword>
<keyword evidence="9" id="KW-0282">Flagellum</keyword>
<keyword evidence="6 8" id="KW-0472">Membrane</keyword>
<feature type="transmembrane region" description="Helical" evidence="8">
    <location>
        <begin position="20"/>
        <end position="37"/>
    </location>
</feature>
<dbReference type="Gene3D" id="3.40.50.12790">
    <property type="entry name" value="FHIPEP family, domain 4"/>
    <property type="match status" value="1"/>
</dbReference>
<feature type="region of interest" description="Disordered" evidence="7">
    <location>
        <begin position="713"/>
        <end position="780"/>
    </location>
</feature>
<dbReference type="AlphaFoldDB" id="A0A432MDM5"/>
<dbReference type="PANTHER" id="PTHR30161">
    <property type="entry name" value="FLAGELLAR EXPORT PROTEIN, MEMBRANE FLHA SUBUNIT-RELATED"/>
    <property type="match status" value="1"/>
</dbReference>
<protein>
    <submittedName>
        <fullName evidence="9">Flagellar biosynthesis protein FlhA</fullName>
    </submittedName>
</protein>
<name>A0A432MDM5_9BACT</name>
<keyword evidence="3" id="KW-1003">Cell membrane</keyword>
<evidence type="ECO:0000256" key="2">
    <source>
        <dbReference type="ARBA" id="ARBA00008835"/>
    </source>
</evidence>
<sequence length="780" mass="81013">MPATPRSMIALGRSTAADSALPAAIVGAVLVLLVPLPPAALDLLLAGNIALAVVVLLTTLSVRTPLEFSAFPTILLTTALSRLVLNVATTRLILTRGGSHGLDAAGGVIQAFGEFVSGDEVIVGAVIFGILVAIQFLVITKGAGRIGEVAARFMLDGMPGKQMAIDADLHAGAIDAAEAARRRAAVQREADFFAAMDGAGKFVRGDAMAGVVITAINVVGGLAIGVIRFGMPPAEAVEVFTRLTIGDGLVAQVPALLTSLAAGLIVTRSSGETDLGREVVGQLLGRPEVLGVSAASLGMLAMTGLPMVPLLTVAAGLGAGAFVGWRSRGAGAAEPSSASAPSESKAPEPAGKTEPTATAEASGTVVEGPSERMEDLLHVDPLELEIGFRLIALADPTRGGDLLDRIRTVRHRVARELGLIVPQVRIRDEMGLAPHDYRIKIRGAVVGQGTAYVGRLLAVPPAGLAGLQVHGRDGIDPATGRPAVWIHADGREAAERAGCRIVEPSAAIAEHFGEIVARHADELMTHEQVNRLLDRSRETSPALVIEVVPGMLRAGEVQRVLQNLLRERVSVRDLETILEALAEHAGRTRDIDELTECVRRALGRRIAQQYLGADGRLRVVTVDGPLDARLAAAAREDDRPAEALGEEAARAVVRAVADGVAAAVAGGVPPVILCSAEARPVLKDLTRADLPRLVVLSRREVPRDTPIEVIGTVVEQDPPEDAPPSSLDTLLAHPPAPGAPLRGPHAPVSSRGGPEPRRAAAAREAWPSGDGSLGRLEPDG</sequence>
<feature type="transmembrane region" description="Helical" evidence="8">
    <location>
        <begin position="207"/>
        <end position="229"/>
    </location>
</feature>
<keyword evidence="4 8" id="KW-0812">Transmembrane</keyword>
<keyword evidence="9" id="KW-0969">Cilium</keyword>
<organism evidence="9 10">
    <name type="scientific">Tautonia sociabilis</name>
    <dbReference type="NCBI Taxonomy" id="2080755"/>
    <lineage>
        <taxon>Bacteria</taxon>
        <taxon>Pseudomonadati</taxon>
        <taxon>Planctomycetota</taxon>
        <taxon>Planctomycetia</taxon>
        <taxon>Isosphaerales</taxon>
        <taxon>Isosphaeraceae</taxon>
        <taxon>Tautonia</taxon>
    </lineage>
</organism>
<comment type="subcellular location">
    <subcellularLocation>
        <location evidence="1">Cell membrane</location>
        <topology evidence="1">Multi-pass membrane protein</topology>
    </subcellularLocation>
</comment>
<comment type="similarity">
    <text evidence="2">Belongs to the FHIPEP (flagella/HR/invasion proteins export pore) family.</text>
</comment>
<reference evidence="9 10" key="2">
    <citation type="submission" date="2019-01" db="EMBL/GenBank/DDBJ databases">
        <title>Tautonia sociabilis, a novel thermotolerant planctomycete of Isosphaeraceae family, isolated from a 4000 m deep subterranean habitat.</title>
        <authorList>
            <person name="Kovaleva O.L."/>
            <person name="Elcheninov A.G."/>
            <person name="Van Heerden E."/>
            <person name="Toshchakov S.V."/>
            <person name="Novikov A."/>
            <person name="Bonch-Osmolovskaya E.A."/>
            <person name="Kublanov I.V."/>
        </authorList>
    </citation>
    <scope>NUCLEOTIDE SEQUENCE [LARGE SCALE GENOMIC DNA]</scope>
    <source>
        <strain evidence="9 10">GM2012</strain>
    </source>
</reference>
<feature type="transmembrane region" description="Helical" evidence="8">
    <location>
        <begin position="43"/>
        <end position="62"/>
    </location>
</feature>
<dbReference type="InterPro" id="IPR042194">
    <property type="entry name" value="FHIPEP_1"/>
</dbReference>
<accession>A0A432MDM5</accession>
<dbReference type="Proteomes" id="UP000280296">
    <property type="component" value="Unassembled WGS sequence"/>
</dbReference>
<evidence type="ECO:0000256" key="5">
    <source>
        <dbReference type="ARBA" id="ARBA00022989"/>
    </source>
</evidence>
<dbReference type="InterPro" id="IPR042196">
    <property type="entry name" value="FHIPEP_4"/>
</dbReference>
<dbReference type="OrthoDB" id="9759185at2"/>
<dbReference type="GO" id="GO:0044780">
    <property type="term" value="P:bacterial-type flagellum assembly"/>
    <property type="evidence" value="ECO:0007669"/>
    <property type="project" value="TreeGrafter"/>
</dbReference>
<dbReference type="Gene3D" id="3.40.30.60">
    <property type="entry name" value="FHIPEP family, domain 1"/>
    <property type="match status" value="1"/>
</dbReference>
<dbReference type="GO" id="GO:0005886">
    <property type="term" value="C:plasma membrane"/>
    <property type="evidence" value="ECO:0007669"/>
    <property type="project" value="UniProtKB-SubCell"/>
</dbReference>
<evidence type="ECO:0000256" key="3">
    <source>
        <dbReference type="ARBA" id="ARBA00022475"/>
    </source>
</evidence>
<evidence type="ECO:0000256" key="8">
    <source>
        <dbReference type="SAM" id="Phobius"/>
    </source>
</evidence>
<dbReference type="PRINTS" id="PR00949">
    <property type="entry name" value="TYPE3IMAPROT"/>
</dbReference>
<dbReference type="Gene3D" id="1.10.8.540">
    <property type="entry name" value="FHIPEP family, domain 3"/>
    <property type="match status" value="1"/>
</dbReference>
<keyword evidence="9" id="KW-0966">Cell projection</keyword>
<evidence type="ECO:0000256" key="1">
    <source>
        <dbReference type="ARBA" id="ARBA00004651"/>
    </source>
</evidence>
<evidence type="ECO:0000313" key="10">
    <source>
        <dbReference type="Proteomes" id="UP000280296"/>
    </source>
</evidence>
<evidence type="ECO:0000313" key="9">
    <source>
        <dbReference type="EMBL" id="RUL82941.1"/>
    </source>
</evidence>
<reference evidence="9 10" key="1">
    <citation type="submission" date="2018-12" db="EMBL/GenBank/DDBJ databases">
        <authorList>
            <person name="Toschakov S.V."/>
        </authorList>
    </citation>
    <scope>NUCLEOTIDE SEQUENCE [LARGE SCALE GENOMIC DNA]</scope>
    <source>
        <strain evidence="9 10">GM2012</strain>
    </source>
</reference>
<evidence type="ECO:0000256" key="6">
    <source>
        <dbReference type="ARBA" id="ARBA00023136"/>
    </source>
</evidence>
<dbReference type="GO" id="GO:0009306">
    <property type="term" value="P:protein secretion"/>
    <property type="evidence" value="ECO:0007669"/>
    <property type="project" value="InterPro"/>
</dbReference>
<dbReference type="InterPro" id="IPR001712">
    <property type="entry name" value="T3SS_FHIPEP"/>
</dbReference>
<gene>
    <name evidence="9" type="ORF">TsocGM_23080</name>
</gene>
<feature type="transmembrane region" description="Helical" evidence="8">
    <location>
        <begin position="121"/>
        <end position="139"/>
    </location>
</feature>
<evidence type="ECO:0000256" key="4">
    <source>
        <dbReference type="ARBA" id="ARBA00022692"/>
    </source>
</evidence>
<dbReference type="EMBL" id="RYZH01000067">
    <property type="protein sequence ID" value="RUL82941.1"/>
    <property type="molecule type" value="Genomic_DNA"/>
</dbReference>
<proteinExistence type="inferred from homology"/>